<feature type="transmembrane region" description="Helical" evidence="1">
    <location>
        <begin position="102"/>
        <end position="124"/>
    </location>
</feature>
<organism evidence="2 3">
    <name type="scientific">Marinifilum flexuosum</name>
    <dbReference type="NCBI Taxonomy" id="1117708"/>
    <lineage>
        <taxon>Bacteria</taxon>
        <taxon>Pseudomonadati</taxon>
        <taxon>Bacteroidota</taxon>
        <taxon>Bacteroidia</taxon>
        <taxon>Marinilabiliales</taxon>
        <taxon>Marinifilaceae</taxon>
    </lineage>
</organism>
<keyword evidence="1" id="KW-1133">Transmembrane helix</keyword>
<comment type="caution">
    <text evidence="2">The sequence shown here is derived from an EMBL/GenBank/DDBJ whole genome shotgun (WGS) entry which is preliminary data.</text>
</comment>
<dbReference type="EMBL" id="RAPQ01000010">
    <property type="protein sequence ID" value="RKD99990.1"/>
    <property type="molecule type" value="Genomic_DNA"/>
</dbReference>
<dbReference type="Proteomes" id="UP000284531">
    <property type="component" value="Unassembled WGS sequence"/>
</dbReference>
<feature type="transmembrane region" description="Helical" evidence="1">
    <location>
        <begin position="12"/>
        <end position="32"/>
    </location>
</feature>
<proteinExistence type="predicted"/>
<feature type="transmembrane region" description="Helical" evidence="1">
    <location>
        <begin position="38"/>
        <end position="58"/>
    </location>
</feature>
<dbReference type="RefSeq" id="WP_120240740.1">
    <property type="nucleotide sequence ID" value="NZ_CANNEC010000017.1"/>
</dbReference>
<dbReference type="OrthoDB" id="1118763at2"/>
<protein>
    <submittedName>
        <fullName evidence="2">Uncharacterized protein</fullName>
    </submittedName>
</protein>
<accession>A0A419WX21</accession>
<gene>
    <name evidence="2" type="ORF">BXY64_2976</name>
</gene>
<evidence type="ECO:0000313" key="2">
    <source>
        <dbReference type="EMBL" id="RKD99990.1"/>
    </source>
</evidence>
<name>A0A419WX21_9BACT</name>
<keyword evidence="3" id="KW-1185">Reference proteome</keyword>
<keyword evidence="1" id="KW-0472">Membrane</keyword>
<sequence>MKNRNTKDPGENHIYPFIISNILVFVGIFFSLNSAPEVAIILYSMSLNLFIHWLGFYSSTKKKIARFSEYYNNLMIGIFCVSSVIPVFILMVSLILEFPVSNWTFLLVSLLLSFIFKFGLYKYFAWESVTEKLMNQYRMSIEQERDDNFKIVKAHFDTNPEKFKEYIEKSQLFDDKIEKLF</sequence>
<feature type="transmembrane region" description="Helical" evidence="1">
    <location>
        <begin position="70"/>
        <end position="96"/>
    </location>
</feature>
<evidence type="ECO:0000313" key="3">
    <source>
        <dbReference type="Proteomes" id="UP000284531"/>
    </source>
</evidence>
<keyword evidence="1" id="KW-0812">Transmembrane</keyword>
<evidence type="ECO:0000256" key="1">
    <source>
        <dbReference type="SAM" id="Phobius"/>
    </source>
</evidence>
<dbReference type="AlphaFoldDB" id="A0A419WX21"/>
<reference evidence="2 3" key="1">
    <citation type="submission" date="2018-09" db="EMBL/GenBank/DDBJ databases">
        <title>Genomic Encyclopedia of Archaeal and Bacterial Type Strains, Phase II (KMG-II): from individual species to whole genera.</title>
        <authorList>
            <person name="Goeker M."/>
        </authorList>
    </citation>
    <scope>NUCLEOTIDE SEQUENCE [LARGE SCALE GENOMIC DNA]</scope>
    <source>
        <strain evidence="2 3">DSM 21950</strain>
    </source>
</reference>